<feature type="transmembrane region" description="Helical" evidence="6">
    <location>
        <begin position="215"/>
        <end position="237"/>
    </location>
</feature>
<keyword evidence="11" id="KW-1185">Reference proteome</keyword>
<dbReference type="InterPro" id="IPR049317">
    <property type="entry name" value="GCIP-like_N"/>
</dbReference>
<dbReference type="GO" id="GO:0015297">
    <property type="term" value="F:antiporter activity"/>
    <property type="evidence" value="ECO:0007669"/>
    <property type="project" value="InterPro"/>
</dbReference>
<evidence type="ECO:0000256" key="3">
    <source>
        <dbReference type="ARBA" id="ARBA00022692"/>
    </source>
</evidence>
<evidence type="ECO:0000256" key="5">
    <source>
        <dbReference type="ARBA" id="ARBA00023136"/>
    </source>
</evidence>
<evidence type="ECO:0000259" key="9">
    <source>
        <dbReference type="Pfam" id="PF20936"/>
    </source>
</evidence>
<evidence type="ECO:0000256" key="6">
    <source>
        <dbReference type="RuleBase" id="RU004914"/>
    </source>
</evidence>
<keyword evidence="4 6" id="KW-1133">Transmembrane helix</keyword>
<reference evidence="10 11" key="1">
    <citation type="journal article" date="2019" name="G3 (Bethesda)">
        <title>Sequencing of a Wild Apple (Malus baccata) Genome Unravels the Differences Between Cultivated and Wild Apple Species Regarding Disease Resistance and Cold Tolerance.</title>
        <authorList>
            <person name="Chen X."/>
        </authorList>
    </citation>
    <scope>NUCLEOTIDE SEQUENCE [LARGE SCALE GENOMIC DNA]</scope>
    <source>
        <strain evidence="11">cv. Shandingzi</strain>
        <tissue evidence="10">Leaves</tissue>
    </source>
</reference>
<dbReference type="GO" id="GO:0016020">
    <property type="term" value="C:membrane"/>
    <property type="evidence" value="ECO:0007669"/>
    <property type="project" value="UniProtKB-SubCell"/>
</dbReference>
<name>A0A540KEA5_MALBA</name>
<evidence type="ECO:0000313" key="11">
    <source>
        <dbReference type="Proteomes" id="UP000315295"/>
    </source>
</evidence>
<feature type="transmembrane region" description="Helical" evidence="6">
    <location>
        <begin position="407"/>
        <end position="428"/>
    </location>
</feature>
<dbReference type="Pfam" id="PF13324">
    <property type="entry name" value="GCIP_N"/>
    <property type="match status" value="1"/>
</dbReference>
<feature type="transmembrane region" description="Helical" evidence="6">
    <location>
        <begin position="298"/>
        <end position="320"/>
    </location>
</feature>
<feature type="compositionally biased region" description="Acidic residues" evidence="7">
    <location>
        <begin position="551"/>
        <end position="574"/>
    </location>
</feature>
<evidence type="ECO:0000256" key="7">
    <source>
        <dbReference type="SAM" id="MobiDB-lite"/>
    </source>
</evidence>
<dbReference type="AlphaFoldDB" id="A0A540KEA5"/>
<keyword evidence="3 6" id="KW-0812">Transmembrane</keyword>
<dbReference type="Proteomes" id="UP000315295">
    <property type="component" value="Unassembled WGS sequence"/>
</dbReference>
<dbReference type="NCBIfam" id="TIGR00797">
    <property type="entry name" value="matE"/>
    <property type="match status" value="1"/>
</dbReference>
<organism evidence="10 11">
    <name type="scientific">Malus baccata</name>
    <name type="common">Siberian crab apple</name>
    <name type="synonym">Pyrus baccata</name>
    <dbReference type="NCBI Taxonomy" id="106549"/>
    <lineage>
        <taxon>Eukaryota</taxon>
        <taxon>Viridiplantae</taxon>
        <taxon>Streptophyta</taxon>
        <taxon>Embryophyta</taxon>
        <taxon>Tracheophyta</taxon>
        <taxon>Spermatophyta</taxon>
        <taxon>Magnoliopsida</taxon>
        <taxon>eudicotyledons</taxon>
        <taxon>Gunneridae</taxon>
        <taxon>Pentapetalae</taxon>
        <taxon>rosids</taxon>
        <taxon>fabids</taxon>
        <taxon>Rosales</taxon>
        <taxon>Rosaceae</taxon>
        <taxon>Amygdaloideae</taxon>
        <taxon>Maleae</taxon>
        <taxon>Malus</taxon>
    </lineage>
</organism>
<dbReference type="GO" id="GO:1990961">
    <property type="term" value="P:xenobiotic detoxification by transmembrane export across the plasma membrane"/>
    <property type="evidence" value="ECO:0007669"/>
    <property type="project" value="InterPro"/>
</dbReference>
<feature type="transmembrane region" description="Helical" evidence="6">
    <location>
        <begin position="119"/>
        <end position="139"/>
    </location>
</feature>
<feature type="transmembrane region" description="Helical" evidence="6">
    <location>
        <begin position="375"/>
        <end position="395"/>
    </location>
</feature>
<feature type="transmembrane region" description="Helical" evidence="6">
    <location>
        <begin position="434"/>
        <end position="459"/>
    </location>
</feature>
<accession>A0A540KEA5</accession>
<evidence type="ECO:0000256" key="2">
    <source>
        <dbReference type="ARBA" id="ARBA00010199"/>
    </source>
</evidence>
<dbReference type="CDD" id="cd13132">
    <property type="entry name" value="MATE_eukaryotic"/>
    <property type="match status" value="1"/>
</dbReference>
<evidence type="ECO:0000313" key="10">
    <source>
        <dbReference type="EMBL" id="TQD72568.1"/>
    </source>
</evidence>
<dbReference type="InterPro" id="IPR049318">
    <property type="entry name" value="GCIP_C"/>
</dbReference>
<comment type="caution">
    <text evidence="10">The sequence shown here is derived from an EMBL/GenBank/DDBJ whole genome shotgun (WGS) entry which is preliminary data.</text>
</comment>
<feature type="transmembrane region" description="Helical" evidence="6">
    <location>
        <begin position="159"/>
        <end position="177"/>
    </location>
</feature>
<gene>
    <name evidence="10" type="ORF">C1H46_041883</name>
</gene>
<comment type="similarity">
    <text evidence="2 6">Belongs to the multi antimicrobial extrusion (MATE) (TC 2.A.66.1) family.</text>
</comment>
<feature type="transmembrane region" description="Helical" evidence="6">
    <location>
        <begin position="40"/>
        <end position="57"/>
    </location>
</feature>
<feature type="transmembrane region" description="Helical" evidence="6">
    <location>
        <begin position="261"/>
        <end position="278"/>
    </location>
</feature>
<dbReference type="EMBL" id="VIEB01001388">
    <property type="protein sequence ID" value="TQD72568.1"/>
    <property type="molecule type" value="Genomic_DNA"/>
</dbReference>
<dbReference type="GO" id="GO:0042910">
    <property type="term" value="F:xenobiotic transmembrane transporter activity"/>
    <property type="evidence" value="ECO:0007669"/>
    <property type="project" value="InterPro"/>
</dbReference>
<protein>
    <recommendedName>
        <fullName evidence="6">Protein DETOXIFICATION</fullName>
    </recommendedName>
    <alternativeName>
        <fullName evidence="6">Multidrug and toxic compound extrusion protein</fullName>
    </alternativeName>
</protein>
<dbReference type="InterPro" id="IPR002528">
    <property type="entry name" value="MATE_fam"/>
</dbReference>
<feature type="region of interest" description="Disordered" evidence="7">
    <location>
        <begin position="543"/>
        <end position="574"/>
    </location>
</feature>
<evidence type="ECO:0000256" key="1">
    <source>
        <dbReference type="ARBA" id="ARBA00004141"/>
    </source>
</evidence>
<evidence type="ECO:0000259" key="8">
    <source>
        <dbReference type="Pfam" id="PF13324"/>
    </source>
</evidence>
<proteinExistence type="inferred from homology"/>
<dbReference type="InterPro" id="IPR045069">
    <property type="entry name" value="MATE_euk"/>
</dbReference>
<dbReference type="Pfam" id="PF01554">
    <property type="entry name" value="MatE"/>
    <property type="match status" value="2"/>
</dbReference>
<dbReference type="PANTHER" id="PTHR11206">
    <property type="entry name" value="MULTIDRUG RESISTANCE PROTEIN"/>
    <property type="match status" value="1"/>
</dbReference>
<dbReference type="Gene3D" id="1.20.1410.10">
    <property type="entry name" value="I/LWEQ domain"/>
    <property type="match status" value="1"/>
</dbReference>
<evidence type="ECO:0000256" key="4">
    <source>
        <dbReference type="ARBA" id="ARBA00022989"/>
    </source>
</evidence>
<feature type="transmembrane region" description="Helical" evidence="6">
    <location>
        <begin position="189"/>
        <end position="209"/>
    </location>
</feature>
<sequence length="725" mass="79264">MEESLLLSDYSREQQRRSRNSSSSSSCLTWGSFFEEVKSLGCIAGPMVAVVLSHFMLRFISVTMVGHLGELALSSSSIAFSLAGITGFSLFTGVASALETLCGQAYGAEQYQKLGLETYTAIFSLNLVCLPLSLIWIYMEEILIFTGQDPVISREAGKFIIWLIPALFAYATLQPLVRYFQTQSLLMPMVISSFATLLFHIPLSWVLIFKSGLDHLGGSLAIGVSYWFNVIFLWLYMKFSPACSKTRVPISKELLHRIREFLRFAIPSAVMICLEWWAFEMVIVLSGLLPNPALETSVLSACILATKTIYAIPTGFGGAVSTRVSNELGAGNPQRARIATFAAMFLAVLNASIIITILFACRKAFGFTFSNEKEVIDYITTMVPLLCLSVILDSVVRGTGWQHIGAWVNLGAFYLCGIPVAIALAFWLQLRGRGLWIGIQVGTFGQVSLLSLVTICANWEKQASNARERIFEGRPPEVNGLCEKAESRARNKDGKLSIPQWVGAVWEACSALKMTPATNITAIGRAMTKVAVSVKDVLREMKELKPVSSDPTDESSIEPSTEAEIEPDDDEILSDGDLGNDLSPEEMRVSQLAIAVVSEALVVIKELIRTISGLLKLENPNGGSNLVDSLEKLLKMCKEIGIQVDELGACLYPPQEVPAIKAASEKISSFVDDMQSELQNLNGNLVAFSQACNCLKSSLRQLESEVASPNTVDLETSVQNIDLNS</sequence>
<feature type="transmembrane region" description="Helical" evidence="6">
    <location>
        <begin position="341"/>
        <end position="360"/>
    </location>
</feature>
<feature type="transmembrane region" description="Helical" evidence="6">
    <location>
        <begin position="77"/>
        <end position="98"/>
    </location>
</feature>
<dbReference type="Pfam" id="PF20936">
    <property type="entry name" value="GCIP_C"/>
    <property type="match status" value="1"/>
</dbReference>
<comment type="subcellular location">
    <subcellularLocation>
        <location evidence="1">Membrane</location>
        <topology evidence="1">Multi-pass membrane protein</topology>
    </subcellularLocation>
</comment>
<dbReference type="STRING" id="106549.A0A540KEA5"/>
<feature type="domain" description="Cyclin-D1-binding protein 1-like N-terminal" evidence="8">
    <location>
        <begin position="478"/>
        <end position="546"/>
    </location>
</feature>
<feature type="domain" description="Cyclin-D1-binding protein 1-like C-terminal" evidence="9">
    <location>
        <begin position="568"/>
        <end position="675"/>
    </location>
</feature>
<keyword evidence="5 6" id="KW-0472">Membrane</keyword>